<proteinExistence type="predicted"/>
<dbReference type="EMBL" id="JBEPMC010000013">
    <property type="protein sequence ID" value="MET3582687.1"/>
    <property type="molecule type" value="Genomic_DNA"/>
</dbReference>
<dbReference type="RefSeq" id="WP_354494168.1">
    <property type="nucleotide sequence ID" value="NZ_JBEPMC010000013.1"/>
</dbReference>
<comment type="caution">
    <text evidence="1">The sequence shown here is derived from an EMBL/GenBank/DDBJ whole genome shotgun (WGS) entry which is preliminary data.</text>
</comment>
<organism evidence="1 2">
    <name type="scientific">Mesorhizobium robiniae</name>
    <dbReference type="NCBI Taxonomy" id="559315"/>
    <lineage>
        <taxon>Bacteria</taxon>
        <taxon>Pseudomonadati</taxon>
        <taxon>Pseudomonadota</taxon>
        <taxon>Alphaproteobacteria</taxon>
        <taxon>Hyphomicrobiales</taxon>
        <taxon>Phyllobacteriaceae</taxon>
        <taxon>Mesorhizobium</taxon>
    </lineage>
</organism>
<sequence>MEDRALPTDPNTKVKVPPYPLEHVQETLLAELIKSVKDLAEFEGVLLPKSQKELIVKAIHIDSHTVVEILCVLDEVVGFEVGQAAVRPGGYESIQEAVDDVTARMAKLWNKHFDGAVA</sequence>
<protein>
    <submittedName>
        <fullName evidence="1">Uncharacterized protein</fullName>
    </submittedName>
</protein>
<dbReference type="Proteomes" id="UP001549204">
    <property type="component" value="Unassembled WGS sequence"/>
</dbReference>
<keyword evidence="2" id="KW-1185">Reference proteome</keyword>
<name>A0ABV2GWQ3_9HYPH</name>
<evidence type="ECO:0000313" key="2">
    <source>
        <dbReference type="Proteomes" id="UP001549204"/>
    </source>
</evidence>
<evidence type="ECO:0000313" key="1">
    <source>
        <dbReference type="EMBL" id="MET3582687.1"/>
    </source>
</evidence>
<reference evidence="1 2" key="1">
    <citation type="submission" date="2024-06" db="EMBL/GenBank/DDBJ databases">
        <title>Genomic Encyclopedia of Type Strains, Phase IV (KMG-IV): sequencing the most valuable type-strain genomes for metagenomic binning, comparative biology and taxonomic classification.</title>
        <authorList>
            <person name="Goeker M."/>
        </authorList>
    </citation>
    <scope>NUCLEOTIDE SEQUENCE [LARGE SCALE GENOMIC DNA]</scope>
    <source>
        <strain evidence="1 2">DSM 100022</strain>
    </source>
</reference>
<gene>
    <name evidence="1" type="ORF">ABID19_005749</name>
</gene>
<accession>A0ABV2GWQ3</accession>